<accession>A0ABT4VAD4</accession>
<gene>
    <name evidence="2" type="ORF">OU415_36185</name>
</gene>
<proteinExistence type="predicted"/>
<dbReference type="EMBL" id="JAQGLA010000128">
    <property type="protein sequence ID" value="MDA3630912.1"/>
    <property type="molecule type" value="Genomic_DNA"/>
</dbReference>
<feature type="signal peptide" evidence="1">
    <location>
        <begin position="1"/>
        <end position="28"/>
    </location>
</feature>
<evidence type="ECO:0000313" key="3">
    <source>
        <dbReference type="Proteomes" id="UP001210380"/>
    </source>
</evidence>
<feature type="chain" id="PRO_5047098059" description="Secreted protein" evidence="1">
    <location>
        <begin position="29"/>
        <end position="451"/>
    </location>
</feature>
<dbReference type="RefSeq" id="WP_270954200.1">
    <property type="nucleotide sequence ID" value="NZ_JAQGLA010000128.1"/>
</dbReference>
<evidence type="ECO:0000313" key="2">
    <source>
        <dbReference type="EMBL" id="MDA3630912.1"/>
    </source>
</evidence>
<comment type="caution">
    <text evidence="2">The sequence shown here is derived from an EMBL/GenBank/DDBJ whole genome shotgun (WGS) entry which is preliminary data.</text>
</comment>
<sequence>MQTWAKRGVQAALVTGGMLAVGSGVASADQACPERPTSPLGEPANALGQLGADGRCLSGDLFPENAQVNAPLVESRAAHQVTALAGTLDPVRDLLPVVENDMTQEMPALRDWHTEPAPAEPSAAPLHLAGWIADPADARPLEHAGLPGLPPFDGNRPVTPAEGFHRSLSWAGPIGEVIRGGAHALDEGTFRSGPVLDVPANLLTPHDDLVYFDGFGPAEGIVDLWQGVLTPPHGGLIDAKQVDLTSAELPGFRNELHTVPGDVLSAALSAIAPQPAPRSEFVPLDVPGELQAKANELPDLSGLPLLQLSKAPGTTERSDNPGVQAPLPLVGELNTLGGGQTSVPTISRITSALDAPAPRAITFTDAPLQSDVAVQVVDELQAAMPEHKLVTQSPLRPAPVPAPRSGGMALPVLGDSIPNITAVQDQTLPLPGLSSDQRSFENADTVVFSRI</sequence>
<protein>
    <recommendedName>
        <fullName evidence="4">Secreted protein</fullName>
    </recommendedName>
</protein>
<reference evidence="2 3" key="1">
    <citation type="submission" date="2022-11" db="EMBL/GenBank/DDBJ databases">
        <title>Draft genome sequence of Saccharopolyspora sp. WRP15-2 isolated from rhizosphere soils of wild rice in Thailand.</title>
        <authorList>
            <person name="Duangmal K."/>
            <person name="Kammanee S."/>
            <person name="Muangham S."/>
        </authorList>
    </citation>
    <scope>NUCLEOTIDE SEQUENCE [LARGE SCALE GENOMIC DNA]</scope>
    <source>
        <strain evidence="2 3">WRP15-2</strain>
    </source>
</reference>
<evidence type="ECO:0008006" key="4">
    <source>
        <dbReference type="Google" id="ProtNLM"/>
    </source>
</evidence>
<name>A0ABT4VAD4_9PSEU</name>
<evidence type="ECO:0000256" key="1">
    <source>
        <dbReference type="SAM" id="SignalP"/>
    </source>
</evidence>
<keyword evidence="3" id="KW-1185">Reference proteome</keyword>
<keyword evidence="1" id="KW-0732">Signal</keyword>
<dbReference type="Proteomes" id="UP001210380">
    <property type="component" value="Unassembled WGS sequence"/>
</dbReference>
<organism evidence="2 3">
    <name type="scientific">Saccharopolyspora oryzae</name>
    <dbReference type="NCBI Taxonomy" id="2997343"/>
    <lineage>
        <taxon>Bacteria</taxon>
        <taxon>Bacillati</taxon>
        <taxon>Actinomycetota</taxon>
        <taxon>Actinomycetes</taxon>
        <taxon>Pseudonocardiales</taxon>
        <taxon>Pseudonocardiaceae</taxon>
        <taxon>Saccharopolyspora</taxon>
    </lineage>
</organism>